<comment type="caution">
    <text evidence="1">The sequence shown here is derived from an EMBL/GenBank/DDBJ whole genome shotgun (WGS) entry which is preliminary data.</text>
</comment>
<organism evidence="1 2">
    <name type="scientific">Paramuricea clavata</name>
    <name type="common">Red gorgonian</name>
    <name type="synonym">Violescent sea-whip</name>
    <dbReference type="NCBI Taxonomy" id="317549"/>
    <lineage>
        <taxon>Eukaryota</taxon>
        <taxon>Metazoa</taxon>
        <taxon>Cnidaria</taxon>
        <taxon>Anthozoa</taxon>
        <taxon>Octocorallia</taxon>
        <taxon>Malacalcyonacea</taxon>
        <taxon>Plexauridae</taxon>
        <taxon>Paramuricea</taxon>
    </lineage>
</organism>
<dbReference type="AlphaFoldDB" id="A0A7D9HUD8"/>
<evidence type="ECO:0000313" key="2">
    <source>
        <dbReference type="Proteomes" id="UP001152795"/>
    </source>
</evidence>
<dbReference type="Proteomes" id="UP001152795">
    <property type="component" value="Unassembled WGS sequence"/>
</dbReference>
<protein>
    <submittedName>
        <fullName evidence="1">Uncharacterized protein</fullName>
    </submittedName>
</protein>
<sequence>MVKIIIGNAVVKGYHIFQIRPPPTLYLPVTKEYGNTHDPNACLVWVPEIGSIPQHMINIVTDIKRGETVHTIAGLPIGRVPEGFSLVFTDLLSSSAVDKIEW</sequence>
<reference evidence="1" key="1">
    <citation type="submission" date="2020-04" db="EMBL/GenBank/DDBJ databases">
        <authorList>
            <person name="Alioto T."/>
            <person name="Alioto T."/>
            <person name="Gomez Garrido J."/>
        </authorList>
    </citation>
    <scope>NUCLEOTIDE SEQUENCE</scope>
    <source>
        <strain evidence="1">A484AB</strain>
    </source>
</reference>
<gene>
    <name evidence="1" type="ORF">PACLA_8A029171</name>
</gene>
<keyword evidence="2" id="KW-1185">Reference proteome</keyword>
<dbReference type="OrthoDB" id="5978902at2759"/>
<proteinExistence type="predicted"/>
<dbReference type="EMBL" id="CACRXK020001993">
    <property type="protein sequence ID" value="CAB3992171.1"/>
    <property type="molecule type" value="Genomic_DNA"/>
</dbReference>
<name>A0A7D9HUD8_PARCT</name>
<accession>A0A7D9HUD8</accession>
<evidence type="ECO:0000313" key="1">
    <source>
        <dbReference type="EMBL" id="CAB3992171.1"/>
    </source>
</evidence>